<dbReference type="STRING" id="405671.SAMN05421827_1024"/>
<dbReference type="Proteomes" id="UP000199643">
    <property type="component" value="Unassembled WGS sequence"/>
</dbReference>
<organism evidence="3 4">
    <name type="scientific">Pedobacter terrae</name>
    <dbReference type="NCBI Taxonomy" id="405671"/>
    <lineage>
        <taxon>Bacteria</taxon>
        <taxon>Pseudomonadati</taxon>
        <taxon>Bacteroidota</taxon>
        <taxon>Sphingobacteriia</taxon>
        <taxon>Sphingobacteriales</taxon>
        <taxon>Sphingobacteriaceae</taxon>
        <taxon>Pedobacter</taxon>
    </lineage>
</organism>
<dbReference type="EMBL" id="FNCH01000002">
    <property type="protein sequence ID" value="SDF88577.1"/>
    <property type="molecule type" value="Genomic_DNA"/>
</dbReference>
<dbReference type="InterPro" id="IPR051405">
    <property type="entry name" value="phD/YefM_antitoxin"/>
</dbReference>
<evidence type="ECO:0000256" key="2">
    <source>
        <dbReference type="RuleBase" id="RU362080"/>
    </source>
</evidence>
<gene>
    <name evidence="3" type="ORF">SAMN05421827_1024</name>
</gene>
<dbReference type="InterPro" id="IPR006442">
    <property type="entry name" value="Antitoxin_Phd/YefM"/>
</dbReference>
<accession>A0A1G7PQL7</accession>
<dbReference type="Gene3D" id="1.10.1220.170">
    <property type="match status" value="1"/>
</dbReference>
<evidence type="ECO:0000256" key="1">
    <source>
        <dbReference type="ARBA" id="ARBA00009981"/>
    </source>
</evidence>
<evidence type="ECO:0000313" key="3">
    <source>
        <dbReference type="EMBL" id="SDF88577.1"/>
    </source>
</evidence>
<comment type="function">
    <text evidence="2">Antitoxin component of a type II toxin-antitoxin (TA) system.</text>
</comment>
<dbReference type="Gene3D" id="3.40.1620.10">
    <property type="entry name" value="YefM-like domain"/>
    <property type="match status" value="1"/>
</dbReference>
<sequence length="85" mass="9899">MEITNYTSFRQSLKFYLDKVFSNHTPLFVTRAKGEDVVVLSKADYDSMLETFYLLKSPKNALRLEQGLKDYENGLAKEQELIEND</sequence>
<dbReference type="NCBIfam" id="TIGR01552">
    <property type="entry name" value="phd_fam"/>
    <property type="match status" value="1"/>
</dbReference>
<dbReference type="SUPFAM" id="SSF143120">
    <property type="entry name" value="YefM-like"/>
    <property type="match status" value="1"/>
</dbReference>
<dbReference type="RefSeq" id="WP_090496737.1">
    <property type="nucleotide sequence ID" value="NZ_FNCH01000002.1"/>
</dbReference>
<protein>
    <recommendedName>
        <fullName evidence="2">Antitoxin</fullName>
    </recommendedName>
</protein>
<comment type="similarity">
    <text evidence="1 2">Belongs to the phD/YefM antitoxin family.</text>
</comment>
<dbReference type="AlphaFoldDB" id="A0A1G7PQL7"/>
<dbReference type="Pfam" id="PF02604">
    <property type="entry name" value="PhdYeFM_antitox"/>
    <property type="match status" value="1"/>
</dbReference>
<proteinExistence type="inferred from homology"/>
<keyword evidence="4" id="KW-1185">Reference proteome</keyword>
<name>A0A1G7PQL7_9SPHI</name>
<evidence type="ECO:0000313" key="4">
    <source>
        <dbReference type="Proteomes" id="UP000199643"/>
    </source>
</evidence>
<reference evidence="4" key="1">
    <citation type="submission" date="2016-10" db="EMBL/GenBank/DDBJ databases">
        <authorList>
            <person name="Varghese N."/>
            <person name="Submissions S."/>
        </authorList>
    </citation>
    <scope>NUCLEOTIDE SEQUENCE [LARGE SCALE GENOMIC DNA]</scope>
    <source>
        <strain evidence="4">DSM 17933</strain>
    </source>
</reference>
<dbReference type="PANTHER" id="PTHR33713:SF6">
    <property type="entry name" value="ANTITOXIN YEFM"/>
    <property type="match status" value="1"/>
</dbReference>
<dbReference type="OrthoDB" id="1524837at2"/>
<dbReference type="InterPro" id="IPR036165">
    <property type="entry name" value="YefM-like_sf"/>
</dbReference>
<dbReference type="PANTHER" id="PTHR33713">
    <property type="entry name" value="ANTITOXIN YAFN-RELATED"/>
    <property type="match status" value="1"/>
</dbReference>